<evidence type="ECO:0000256" key="2">
    <source>
        <dbReference type="SAM" id="Phobius"/>
    </source>
</evidence>
<keyword evidence="4" id="KW-1185">Reference proteome</keyword>
<organism evidence="3 4">
    <name type="scientific">Prorocentrum cordatum</name>
    <dbReference type="NCBI Taxonomy" id="2364126"/>
    <lineage>
        <taxon>Eukaryota</taxon>
        <taxon>Sar</taxon>
        <taxon>Alveolata</taxon>
        <taxon>Dinophyceae</taxon>
        <taxon>Prorocentrales</taxon>
        <taxon>Prorocentraceae</taxon>
        <taxon>Prorocentrum</taxon>
    </lineage>
</organism>
<comment type="similarity">
    <text evidence="1">Belongs to the multi antimicrobial extrusion (MATE) (TC 2.A.66.1) family.</text>
</comment>
<gene>
    <name evidence="3" type="ORF">PCOR1329_LOCUS24839</name>
</gene>
<comment type="caution">
    <text evidence="3">The sequence shown here is derived from an EMBL/GenBank/DDBJ whole genome shotgun (WGS) entry which is preliminary data.</text>
</comment>
<sequence>MDGATHGAAHGWRHALALCTGPRPHCARRAGGRRARSGELPGWPQSVNLIITFLPGLGMLFFLGADPDHTAAAGMGFMFTNVAGFSLIVGSGAGAQPLISQAFGAGSLRRCGDLLQRQLAMHAALCGCIALVWLSTERILLALKQPPGIAQLAGQFVQWRVAALPALAVREDLSNYLVAQRVTMFPMLLSVAAGVLNMAAFAALIPRMGFVGAPLAYTVANVAQAVVLWLFARCALADGDTWPQWSVREALSGWGEMLALALPGGVLMLCEWWGWETNLFFAGLLCDPRGNGGGEHGCLAIKKSRASPG</sequence>
<reference evidence="3" key="1">
    <citation type="submission" date="2023-10" db="EMBL/GenBank/DDBJ databases">
        <authorList>
            <person name="Chen Y."/>
            <person name="Shah S."/>
            <person name="Dougan E. K."/>
            <person name="Thang M."/>
            <person name="Chan C."/>
        </authorList>
    </citation>
    <scope>NUCLEOTIDE SEQUENCE [LARGE SCALE GENOMIC DNA]</scope>
</reference>
<accession>A0ABN9RYE6</accession>
<feature type="transmembrane region" description="Helical" evidence="2">
    <location>
        <begin position="77"/>
        <end position="99"/>
    </location>
</feature>
<dbReference type="PANTHER" id="PTHR11206">
    <property type="entry name" value="MULTIDRUG RESISTANCE PROTEIN"/>
    <property type="match status" value="1"/>
</dbReference>
<dbReference type="InterPro" id="IPR002528">
    <property type="entry name" value="MATE_fam"/>
</dbReference>
<keyword evidence="2" id="KW-0812">Transmembrane</keyword>
<evidence type="ECO:0000313" key="3">
    <source>
        <dbReference type="EMBL" id="CAK0824427.1"/>
    </source>
</evidence>
<protein>
    <recommendedName>
        <fullName evidence="5">Protein RFT1 homolog</fullName>
    </recommendedName>
</protein>
<name>A0ABN9RYE6_9DINO</name>
<keyword evidence="2" id="KW-0472">Membrane</keyword>
<feature type="transmembrane region" description="Helical" evidence="2">
    <location>
        <begin position="253"/>
        <end position="275"/>
    </location>
</feature>
<feature type="transmembrane region" description="Helical" evidence="2">
    <location>
        <begin position="46"/>
        <end position="65"/>
    </location>
</feature>
<proteinExistence type="inferred from homology"/>
<feature type="transmembrane region" description="Helical" evidence="2">
    <location>
        <begin position="119"/>
        <end position="136"/>
    </location>
</feature>
<evidence type="ECO:0000313" key="4">
    <source>
        <dbReference type="Proteomes" id="UP001189429"/>
    </source>
</evidence>
<feature type="transmembrane region" description="Helical" evidence="2">
    <location>
        <begin position="184"/>
        <end position="205"/>
    </location>
</feature>
<evidence type="ECO:0000256" key="1">
    <source>
        <dbReference type="ARBA" id="ARBA00010199"/>
    </source>
</evidence>
<evidence type="ECO:0008006" key="5">
    <source>
        <dbReference type="Google" id="ProtNLM"/>
    </source>
</evidence>
<dbReference type="Proteomes" id="UP001189429">
    <property type="component" value="Unassembled WGS sequence"/>
</dbReference>
<feature type="transmembrane region" description="Helical" evidence="2">
    <location>
        <begin position="211"/>
        <end position="232"/>
    </location>
</feature>
<dbReference type="EMBL" id="CAUYUJ010008602">
    <property type="protein sequence ID" value="CAK0824427.1"/>
    <property type="molecule type" value="Genomic_DNA"/>
</dbReference>
<dbReference type="Pfam" id="PF01554">
    <property type="entry name" value="MatE"/>
    <property type="match status" value="1"/>
</dbReference>
<keyword evidence="2" id="KW-1133">Transmembrane helix</keyword>